<dbReference type="EMBL" id="KZ857388">
    <property type="protein sequence ID" value="RDX53260.1"/>
    <property type="molecule type" value="Genomic_DNA"/>
</dbReference>
<dbReference type="Proteomes" id="UP000256964">
    <property type="component" value="Unassembled WGS sequence"/>
</dbReference>
<evidence type="ECO:0000313" key="1">
    <source>
        <dbReference type="EMBL" id="RDX53260.1"/>
    </source>
</evidence>
<keyword evidence="2" id="KW-1185">Reference proteome</keyword>
<reference evidence="1 2" key="1">
    <citation type="journal article" date="2018" name="Biotechnol. Biofuels">
        <title>Integrative visual omics of the white-rot fungus Polyporus brumalis exposes the biotechnological potential of its oxidative enzymes for delignifying raw plant biomass.</title>
        <authorList>
            <person name="Miyauchi S."/>
            <person name="Rancon A."/>
            <person name="Drula E."/>
            <person name="Hage H."/>
            <person name="Chaduli D."/>
            <person name="Favel A."/>
            <person name="Grisel S."/>
            <person name="Henrissat B."/>
            <person name="Herpoel-Gimbert I."/>
            <person name="Ruiz-Duenas F.J."/>
            <person name="Chevret D."/>
            <person name="Hainaut M."/>
            <person name="Lin J."/>
            <person name="Wang M."/>
            <person name="Pangilinan J."/>
            <person name="Lipzen A."/>
            <person name="Lesage-Meessen L."/>
            <person name="Navarro D."/>
            <person name="Riley R."/>
            <person name="Grigoriev I.V."/>
            <person name="Zhou S."/>
            <person name="Raouche S."/>
            <person name="Rosso M.N."/>
        </authorList>
    </citation>
    <scope>NUCLEOTIDE SEQUENCE [LARGE SCALE GENOMIC DNA]</scope>
    <source>
        <strain evidence="1 2">BRFM 1820</strain>
    </source>
</reference>
<gene>
    <name evidence="1" type="ORF">OH76DRAFT_1480268</name>
</gene>
<name>A0A371DL55_9APHY</name>
<evidence type="ECO:0000313" key="2">
    <source>
        <dbReference type="Proteomes" id="UP000256964"/>
    </source>
</evidence>
<dbReference type="OrthoDB" id="2908272at2759"/>
<accession>A0A371DL55</accession>
<sequence length="703" mass="80084">MPPPLLLPDEIVDQVLHLALTISEETFRAWRTPQTYAGTPLLHLHRILGTSSQWYRVGKPYLYEAAILRTTEQVRGFCDAICQDHGGERLACYLRRLRVDSGYTPELGRILSTAGSQITELFLGFDVSIDDRLDNLLESWEQVNPSRLFLDGCPFVKHDIPPPARVHALCDAIAHAAPGWSKLVEYVSCNIDFDSDDLTFEWLDDVLRPILERPTLKVLQIRNGKDWLSCDLPNWGAEFIGVREKLFLGEGKDMVSLAAFPEHDVIIPEPTSLPKLPDKIWARILWIATHHDEYDPHADYETIVWAYRADRTPLDTGLEVLRVCKQFYRIGLEHLYAHPFLHPRNTKRFLRHIQKNLQLAALVRVLYVDPDPHADEPPTMFKQFSAPLINLVRVNCGIQVFPSLLLYVQEDGVVPLEVLEQRIAPPDMRKQRLAPTDMIIPSMFLKLPHLQRVVLTGGRAGRIGEAPQVDLPQLECLHLYEPGLGLTKLFRDMNLPRLREFGFKATSQAAVTVHDFLKVHGAKLSVLTIQGHGTEDYKQPIFDHCPNIIELRLETEDRPPARIPFLSKSNPHPRLERITLPGVSLARRSPMVYYMSRDGRIETRDPREPWMPFVGFLSDHKHKLPALAEVRILGDFDWPINPWQYNQRSVWTAPPVALKLHELGLALADKTGARWCRFDVDYTDSDGGSDAPGPLDPGLDRDS</sequence>
<proteinExistence type="predicted"/>
<organism evidence="1 2">
    <name type="scientific">Lentinus brumalis</name>
    <dbReference type="NCBI Taxonomy" id="2498619"/>
    <lineage>
        <taxon>Eukaryota</taxon>
        <taxon>Fungi</taxon>
        <taxon>Dikarya</taxon>
        <taxon>Basidiomycota</taxon>
        <taxon>Agaricomycotina</taxon>
        <taxon>Agaricomycetes</taxon>
        <taxon>Polyporales</taxon>
        <taxon>Polyporaceae</taxon>
        <taxon>Lentinus</taxon>
    </lineage>
</organism>
<dbReference type="AlphaFoldDB" id="A0A371DL55"/>
<protein>
    <submittedName>
        <fullName evidence="1">Uncharacterized protein</fullName>
    </submittedName>
</protein>